<evidence type="ECO:0000256" key="1">
    <source>
        <dbReference type="SAM" id="MobiDB-lite"/>
    </source>
</evidence>
<accession>A0ABM0N0I7</accession>
<dbReference type="Gene3D" id="3.60.10.10">
    <property type="entry name" value="Endonuclease/exonuclease/phosphatase"/>
    <property type="match status" value="1"/>
</dbReference>
<sequence>MDKVYLDSGHESSEDDYDVVGAVPPKRPQLRPRQPSDSTIDRFETLHVLHSSDEDDLKGTKRFYEQLSSDDSAKMSVAAPKKHVSSIPNELEPNISFTIGKANSHTAPVSVSPRPETVVMVTPNENSSPIMPALDGFVMATSTPRRPQPRIDSEELNSVRNAELDESIVQEIPHKSIFLASDSDDTESESEESEESDHSQMEASNEEGQFEIAYNKPRIPLSCTMPELDHSLPLNDTWQPERVNSASLSEPLNRAADTFSERSFMSTSILPPLYAHILKQKSYLVGGVKNTGSLLGTDELEKYFPERQVKIFVSTWNMHGEKLLPRNLHDLLLPTDLVQDIYVLGLQEATPFTQEWEIQLQEILGPSHVLLHSTVFGVLHLAIYVRREYIWFCSRVEEDTVATRPGSMIKTKGAIGLSFNFFGTSFLFITSHFTSDDEKVKERMEDYKKICVGLQLPKNVPLMNQYTTKRDVITRFDHVFWCGDLNFRINKEISEVHSILSQLKKDGHPNFQELLKYDQLTEQMKKGNVFEGFKEGQIAFFPTYKFDLNSDTYDSSSKKRTPSYTDRILYRSKKLNDVHLDVYNSCSSIKISDHRAVYAVFSAKIRPGKDSMPVSGGVFNRNVFLAGNY</sequence>
<dbReference type="PANTHER" id="PTHR47039:SF1">
    <property type="entry name" value="INOSITOL POLYPHOSPHATE 5-PHOSPHATASE E"/>
    <property type="match status" value="1"/>
</dbReference>
<dbReference type="PANTHER" id="PTHR47039">
    <property type="entry name" value="INOSITOL POLYPHOSPHATE 5-PHOSPHATASE E"/>
    <property type="match status" value="1"/>
</dbReference>
<feature type="domain" description="Inositol polyphosphate-related phosphatase" evidence="2">
    <location>
        <begin position="307"/>
        <end position="609"/>
    </location>
</feature>
<gene>
    <name evidence="4" type="primary">LOC102808256</name>
</gene>
<dbReference type="RefSeq" id="XP_006825778.1">
    <property type="nucleotide sequence ID" value="XM_006825715.1"/>
</dbReference>
<dbReference type="InterPro" id="IPR000300">
    <property type="entry name" value="IPPc"/>
</dbReference>
<dbReference type="Pfam" id="PF22669">
    <property type="entry name" value="Exo_endo_phos2"/>
    <property type="match status" value="1"/>
</dbReference>
<evidence type="ECO:0000313" key="4">
    <source>
        <dbReference type="RefSeq" id="XP_006825778.1"/>
    </source>
</evidence>
<feature type="compositionally biased region" description="Basic and acidic residues" evidence="1">
    <location>
        <begin position="1"/>
        <end position="12"/>
    </location>
</feature>
<organism evidence="3 4">
    <name type="scientific">Saccoglossus kowalevskii</name>
    <name type="common">Acorn worm</name>
    <dbReference type="NCBI Taxonomy" id="10224"/>
    <lineage>
        <taxon>Eukaryota</taxon>
        <taxon>Metazoa</taxon>
        <taxon>Hemichordata</taxon>
        <taxon>Enteropneusta</taxon>
        <taxon>Harrimaniidae</taxon>
        <taxon>Saccoglossus</taxon>
    </lineage>
</organism>
<reference evidence="4" key="1">
    <citation type="submission" date="2025-08" db="UniProtKB">
        <authorList>
            <consortium name="RefSeq"/>
        </authorList>
    </citation>
    <scope>IDENTIFICATION</scope>
    <source>
        <tissue evidence="4">Testes</tissue>
    </source>
</reference>
<name>A0ABM0N0I7_SACKO</name>
<feature type="compositionally biased region" description="Acidic residues" evidence="1">
    <location>
        <begin position="182"/>
        <end position="195"/>
    </location>
</feature>
<feature type="region of interest" description="Disordered" evidence="1">
    <location>
        <begin position="176"/>
        <end position="206"/>
    </location>
</feature>
<evidence type="ECO:0000259" key="2">
    <source>
        <dbReference type="SMART" id="SM00128"/>
    </source>
</evidence>
<dbReference type="SUPFAM" id="SSF56219">
    <property type="entry name" value="DNase I-like"/>
    <property type="match status" value="1"/>
</dbReference>
<protein>
    <submittedName>
        <fullName evidence="4">72 kDa inositol polyphosphate 5-phosphatase-like</fullName>
    </submittedName>
</protein>
<dbReference type="InterPro" id="IPR036691">
    <property type="entry name" value="Endo/exonu/phosph_ase_sf"/>
</dbReference>
<keyword evidence="3" id="KW-1185">Reference proteome</keyword>
<proteinExistence type="predicted"/>
<evidence type="ECO:0000313" key="3">
    <source>
        <dbReference type="Proteomes" id="UP000694865"/>
    </source>
</evidence>
<dbReference type="Proteomes" id="UP000694865">
    <property type="component" value="Unplaced"/>
</dbReference>
<feature type="region of interest" description="Disordered" evidence="1">
    <location>
        <begin position="1"/>
        <end position="41"/>
    </location>
</feature>
<dbReference type="InterPro" id="IPR053321">
    <property type="entry name" value="IPP-5-Phosphatase_Type_IV"/>
</dbReference>
<dbReference type="SMART" id="SM00128">
    <property type="entry name" value="IPPc"/>
    <property type="match status" value="1"/>
</dbReference>
<dbReference type="GeneID" id="102808256"/>